<dbReference type="Proteomes" id="UP001560573">
    <property type="component" value="Unassembled WGS sequence"/>
</dbReference>
<dbReference type="SUPFAM" id="SSF52738">
    <property type="entry name" value="Methylesterase CheB, C-terminal domain"/>
    <property type="match status" value="1"/>
</dbReference>
<keyword evidence="7" id="KW-1185">Reference proteome</keyword>
<dbReference type="PANTHER" id="PTHR42872:SF3">
    <property type="entry name" value="PROTEIN-GLUTAMATE METHYLESTERASE_PROTEIN-GLUTAMINE GLUTAMINASE 1"/>
    <property type="match status" value="1"/>
</dbReference>
<evidence type="ECO:0000313" key="6">
    <source>
        <dbReference type="EMBL" id="MEX6690260.1"/>
    </source>
</evidence>
<dbReference type="PANTHER" id="PTHR42872">
    <property type="entry name" value="PROTEIN-GLUTAMATE METHYLESTERASE/PROTEIN-GLUTAMINE GLUTAMINASE"/>
    <property type="match status" value="1"/>
</dbReference>
<accession>A0ABV3ZL33</accession>
<evidence type="ECO:0000256" key="4">
    <source>
        <dbReference type="PROSITE-ProRule" id="PRU00050"/>
    </source>
</evidence>
<feature type="active site" evidence="4">
    <location>
        <position position="13"/>
    </location>
</feature>
<dbReference type="InterPro" id="IPR000673">
    <property type="entry name" value="Sig_transdc_resp-reg_Me-estase"/>
</dbReference>
<dbReference type="InterPro" id="IPR035909">
    <property type="entry name" value="CheB_C"/>
</dbReference>
<evidence type="ECO:0000313" key="7">
    <source>
        <dbReference type="Proteomes" id="UP001560573"/>
    </source>
</evidence>
<dbReference type="CDD" id="cd16433">
    <property type="entry name" value="CheB"/>
    <property type="match status" value="1"/>
</dbReference>
<organism evidence="6 7">
    <name type="scientific">Danxiaibacter flavus</name>
    <dbReference type="NCBI Taxonomy" id="3049108"/>
    <lineage>
        <taxon>Bacteria</taxon>
        <taxon>Pseudomonadati</taxon>
        <taxon>Bacteroidota</taxon>
        <taxon>Chitinophagia</taxon>
        <taxon>Chitinophagales</taxon>
        <taxon>Chitinophagaceae</taxon>
        <taxon>Danxiaibacter</taxon>
    </lineage>
</organism>
<evidence type="ECO:0000256" key="3">
    <source>
        <dbReference type="ARBA" id="ARBA00048267"/>
    </source>
</evidence>
<feature type="active site" evidence="4">
    <location>
        <position position="133"/>
    </location>
</feature>
<protein>
    <recommendedName>
        <fullName evidence="2">protein-glutamate methylesterase</fullName>
        <ecNumber evidence="2">3.1.1.61</ecNumber>
    </recommendedName>
</protein>
<dbReference type="Pfam" id="PF01339">
    <property type="entry name" value="CheB_methylest"/>
    <property type="match status" value="1"/>
</dbReference>
<gene>
    <name evidence="6" type="ORF">QTN47_22310</name>
</gene>
<dbReference type="PROSITE" id="PS50122">
    <property type="entry name" value="CHEB"/>
    <property type="match status" value="1"/>
</dbReference>
<evidence type="ECO:0000256" key="1">
    <source>
        <dbReference type="ARBA" id="ARBA00022801"/>
    </source>
</evidence>
<feature type="active site" evidence="4">
    <location>
        <position position="40"/>
    </location>
</feature>
<sequence>MNRDIQLIVIGGSAGSLQVIFKIFKYIPAEFPVPFLIVLHRNVNFESALDELLSVKSNLKVKEVEEKETIESGYIYLCPADYHVLIEKDKTFALDYSEKIHHSRPSIDVVFKSASATFHEHLVGILLSGANADGGDGLKIIKDNGGLTIVQDPDESEVSYMPHHALQKFKADFVLESGKIGRFIFDLNARA</sequence>
<dbReference type="EC" id="3.1.1.61" evidence="2"/>
<keyword evidence="4" id="KW-0145">Chemotaxis</keyword>
<reference evidence="6 7" key="1">
    <citation type="submission" date="2023-07" db="EMBL/GenBank/DDBJ databases">
        <authorList>
            <person name="Lian W.-H."/>
        </authorList>
    </citation>
    <scope>NUCLEOTIDE SEQUENCE [LARGE SCALE GENOMIC DNA]</scope>
    <source>
        <strain evidence="6 7">SYSU DXS3180</strain>
    </source>
</reference>
<keyword evidence="1 4" id="KW-0378">Hydrolase</keyword>
<proteinExistence type="predicted"/>
<evidence type="ECO:0000256" key="2">
    <source>
        <dbReference type="ARBA" id="ARBA00039140"/>
    </source>
</evidence>
<comment type="caution">
    <text evidence="6">The sequence shown here is derived from an EMBL/GenBank/DDBJ whole genome shotgun (WGS) entry which is preliminary data.</text>
</comment>
<dbReference type="Gene3D" id="3.40.50.180">
    <property type="entry name" value="Methylesterase CheB, C-terminal domain"/>
    <property type="match status" value="1"/>
</dbReference>
<name>A0ABV3ZL33_9BACT</name>
<comment type="catalytic activity">
    <reaction evidence="3">
        <text>[protein]-L-glutamate 5-O-methyl ester + H2O = L-glutamyl-[protein] + methanol + H(+)</text>
        <dbReference type="Rhea" id="RHEA:23236"/>
        <dbReference type="Rhea" id="RHEA-COMP:10208"/>
        <dbReference type="Rhea" id="RHEA-COMP:10311"/>
        <dbReference type="ChEBI" id="CHEBI:15377"/>
        <dbReference type="ChEBI" id="CHEBI:15378"/>
        <dbReference type="ChEBI" id="CHEBI:17790"/>
        <dbReference type="ChEBI" id="CHEBI:29973"/>
        <dbReference type="ChEBI" id="CHEBI:82795"/>
        <dbReference type="EC" id="3.1.1.61"/>
    </reaction>
</comment>
<evidence type="ECO:0000259" key="5">
    <source>
        <dbReference type="PROSITE" id="PS50122"/>
    </source>
</evidence>
<dbReference type="EMBL" id="JAULBC010000008">
    <property type="protein sequence ID" value="MEX6690260.1"/>
    <property type="molecule type" value="Genomic_DNA"/>
</dbReference>
<dbReference type="RefSeq" id="WP_369331674.1">
    <property type="nucleotide sequence ID" value="NZ_JAULBC010000008.1"/>
</dbReference>
<feature type="domain" description="CheB-type methylesterase" evidence="5">
    <location>
        <begin position="6"/>
        <end position="181"/>
    </location>
</feature>